<evidence type="ECO:0000256" key="1">
    <source>
        <dbReference type="ARBA" id="ARBA00022737"/>
    </source>
</evidence>
<dbReference type="InterPro" id="IPR013783">
    <property type="entry name" value="Ig-like_fold"/>
</dbReference>
<dbReference type="InterPro" id="IPR036116">
    <property type="entry name" value="FN3_sf"/>
</dbReference>
<protein>
    <recommendedName>
        <fullName evidence="3">Fibronectin type-III domain-containing protein</fullName>
    </recommendedName>
</protein>
<dbReference type="CDD" id="cd00063">
    <property type="entry name" value="FN3"/>
    <property type="match status" value="2"/>
</dbReference>
<evidence type="ECO:0000313" key="4">
    <source>
        <dbReference type="EMBL" id="EEN56578.1"/>
    </source>
</evidence>
<reference evidence="4" key="1">
    <citation type="journal article" date="2008" name="Nature">
        <title>The amphioxus genome and the evolution of the chordate karyotype.</title>
        <authorList>
            <consortium name="US DOE Joint Genome Institute (JGI-PGF)"/>
            <person name="Putnam N.H."/>
            <person name="Butts T."/>
            <person name="Ferrier D.E.K."/>
            <person name="Furlong R.F."/>
            <person name="Hellsten U."/>
            <person name="Kawashima T."/>
            <person name="Robinson-Rechavi M."/>
            <person name="Shoguchi E."/>
            <person name="Terry A."/>
            <person name="Yu J.-K."/>
            <person name="Benito-Gutierrez E.L."/>
            <person name="Dubchak I."/>
            <person name="Garcia-Fernandez J."/>
            <person name="Gibson-Brown J.J."/>
            <person name="Grigoriev I.V."/>
            <person name="Horton A.C."/>
            <person name="de Jong P.J."/>
            <person name="Jurka J."/>
            <person name="Kapitonov V.V."/>
            <person name="Kohara Y."/>
            <person name="Kuroki Y."/>
            <person name="Lindquist E."/>
            <person name="Lucas S."/>
            <person name="Osoegawa K."/>
            <person name="Pennacchio L.A."/>
            <person name="Salamov A.A."/>
            <person name="Satou Y."/>
            <person name="Sauka-Spengler T."/>
            <person name="Schmutz J."/>
            <person name="Shin-I T."/>
            <person name="Toyoda A."/>
            <person name="Bronner-Fraser M."/>
            <person name="Fujiyama A."/>
            <person name="Holland L.Z."/>
            <person name="Holland P.W.H."/>
            <person name="Satoh N."/>
            <person name="Rokhsar D.S."/>
        </authorList>
    </citation>
    <scope>NUCLEOTIDE SEQUENCE [LARGE SCALE GENOMIC DNA]</scope>
    <source>
        <strain evidence="4">S238N-H82</strain>
        <tissue evidence="4">Testes</tissue>
    </source>
</reference>
<keyword evidence="1" id="KW-0677">Repeat</keyword>
<organism>
    <name type="scientific">Branchiostoma floridae</name>
    <name type="common">Florida lancelet</name>
    <name type="synonym">Amphioxus</name>
    <dbReference type="NCBI Taxonomy" id="7739"/>
    <lineage>
        <taxon>Eukaryota</taxon>
        <taxon>Metazoa</taxon>
        <taxon>Chordata</taxon>
        <taxon>Cephalochordata</taxon>
        <taxon>Leptocardii</taxon>
        <taxon>Amphioxiformes</taxon>
        <taxon>Branchiostomatidae</taxon>
        <taxon>Branchiostoma</taxon>
    </lineage>
</organism>
<feature type="domain" description="Fibronectin type-III" evidence="3">
    <location>
        <begin position="67"/>
        <end position="154"/>
    </location>
</feature>
<dbReference type="PANTHER" id="PTHR46708:SF2">
    <property type="entry name" value="FIBRONECTIN TYPE-III DOMAIN-CONTAINING PROTEIN"/>
    <property type="match status" value="1"/>
</dbReference>
<feature type="signal peptide" evidence="2">
    <location>
        <begin position="1"/>
        <end position="20"/>
    </location>
</feature>
<accession>C3YT10</accession>
<evidence type="ECO:0000259" key="3">
    <source>
        <dbReference type="PROSITE" id="PS50853"/>
    </source>
</evidence>
<evidence type="ECO:0000256" key="2">
    <source>
        <dbReference type="SAM" id="SignalP"/>
    </source>
</evidence>
<dbReference type="Pfam" id="PF00041">
    <property type="entry name" value="fn3"/>
    <property type="match status" value="1"/>
</dbReference>
<proteinExistence type="predicted"/>
<name>C3YT10_BRAFL</name>
<dbReference type="InParanoid" id="C3YT10"/>
<dbReference type="PROSITE" id="PS50853">
    <property type="entry name" value="FN3"/>
    <property type="match status" value="2"/>
</dbReference>
<keyword evidence="2" id="KW-0732">Signal</keyword>
<dbReference type="SMART" id="SM00060">
    <property type="entry name" value="FN3"/>
    <property type="match status" value="2"/>
</dbReference>
<sequence length="266" mass="29111">MAAALRQVFAVTLLLQVISTETTAPPHITICTCDLDARTVTCSWERGPSDGNETSYTLTYWEDSFSGVGPVQECTDRDPSSCTFTPASLYVPYKVVLTRSEGDTGQAEPEDAGRQKAFTLRGLRPGTEYLIRIRCKAEYWGEYGSPVYVWTWQEAPEGVPTEVEAKTAPVNGTDGLKDVTFSWAEVPLEHQNGPIIRYHLNLTTGGKAISSASVDGNTTGYTFRNLAVNQAYQVVLWAVNAAGASPTVTYDIPGKRKAQIHYLLTD</sequence>
<dbReference type="PANTHER" id="PTHR46708">
    <property type="entry name" value="TENASCIN"/>
    <property type="match status" value="1"/>
</dbReference>
<dbReference type="SUPFAM" id="SSF49265">
    <property type="entry name" value="Fibronectin type III"/>
    <property type="match status" value="1"/>
</dbReference>
<dbReference type="EMBL" id="GG666551">
    <property type="protein sequence ID" value="EEN56578.1"/>
    <property type="molecule type" value="Genomic_DNA"/>
</dbReference>
<feature type="domain" description="Fibronectin type-III" evidence="3">
    <location>
        <begin position="159"/>
        <end position="255"/>
    </location>
</feature>
<dbReference type="AlphaFoldDB" id="C3YT10"/>
<feature type="chain" id="PRO_5002935610" description="Fibronectin type-III domain-containing protein" evidence="2">
    <location>
        <begin position="21"/>
        <end position="266"/>
    </location>
</feature>
<dbReference type="Gene3D" id="2.60.40.10">
    <property type="entry name" value="Immunoglobulins"/>
    <property type="match status" value="2"/>
</dbReference>
<dbReference type="InterPro" id="IPR050991">
    <property type="entry name" value="ECM_Regulatory_Proteins"/>
</dbReference>
<gene>
    <name evidence="4" type="ORF">BRAFLDRAFT_70056</name>
</gene>
<dbReference type="InterPro" id="IPR003961">
    <property type="entry name" value="FN3_dom"/>
</dbReference>